<protein>
    <submittedName>
        <fullName evidence="8">CoA pyrophosphatase</fullName>
    </submittedName>
</protein>
<comment type="cofactor">
    <cofactor evidence="1">
        <name>Mn(2+)</name>
        <dbReference type="ChEBI" id="CHEBI:29035"/>
    </cofactor>
</comment>
<evidence type="ECO:0000256" key="3">
    <source>
        <dbReference type="ARBA" id="ARBA00022723"/>
    </source>
</evidence>
<dbReference type="PANTHER" id="PTHR12992:SF11">
    <property type="entry name" value="MITOCHONDRIAL COENZYME A DIPHOSPHATASE NUDT8"/>
    <property type="match status" value="1"/>
</dbReference>
<evidence type="ECO:0000259" key="7">
    <source>
        <dbReference type="PROSITE" id="PS51462"/>
    </source>
</evidence>
<comment type="caution">
    <text evidence="8">The sequence shown here is derived from an EMBL/GenBank/DDBJ whole genome shotgun (WGS) entry which is preliminary data.</text>
</comment>
<keyword evidence="4" id="KW-0378">Hydrolase</keyword>
<dbReference type="Pfam" id="PF00293">
    <property type="entry name" value="NUDIX"/>
    <property type="match status" value="1"/>
</dbReference>
<dbReference type="EMBL" id="VORO01000026">
    <property type="protein sequence ID" value="TXD87333.1"/>
    <property type="molecule type" value="Genomic_DNA"/>
</dbReference>
<dbReference type="PROSITE" id="PS51462">
    <property type="entry name" value="NUDIX"/>
    <property type="match status" value="1"/>
</dbReference>
<dbReference type="GO" id="GO:0010945">
    <property type="term" value="F:coenzyme A diphosphatase activity"/>
    <property type="evidence" value="ECO:0007669"/>
    <property type="project" value="InterPro"/>
</dbReference>
<dbReference type="InterPro" id="IPR015797">
    <property type="entry name" value="NUDIX_hydrolase-like_dom_sf"/>
</dbReference>
<organism evidence="8 9">
    <name type="scientific">Subsaximicrobium wynnwilliamsii</name>
    <dbReference type="NCBI Taxonomy" id="291179"/>
    <lineage>
        <taxon>Bacteria</taxon>
        <taxon>Pseudomonadati</taxon>
        <taxon>Bacteroidota</taxon>
        <taxon>Flavobacteriia</taxon>
        <taxon>Flavobacteriales</taxon>
        <taxon>Flavobacteriaceae</taxon>
        <taxon>Subsaximicrobium</taxon>
    </lineage>
</organism>
<dbReference type="InterPro" id="IPR045121">
    <property type="entry name" value="CoAse"/>
</dbReference>
<keyword evidence="9" id="KW-1185">Reference proteome</keyword>
<evidence type="ECO:0000256" key="4">
    <source>
        <dbReference type="ARBA" id="ARBA00022801"/>
    </source>
</evidence>
<dbReference type="PANTHER" id="PTHR12992">
    <property type="entry name" value="NUDIX HYDROLASE"/>
    <property type="match status" value="1"/>
</dbReference>
<dbReference type="InterPro" id="IPR000086">
    <property type="entry name" value="NUDIX_hydrolase_dom"/>
</dbReference>
<evidence type="ECO:0000256" key="1">
    <source>
        <dbReference type="ARBA" id="ARBA00001936"/>
    </source>
</evidence>
<dbReference type="SUPFAM" id="SSF55811">
    <property type="entry name" value="Nudix"/>
    <property type="match status" value="1"/>
</dbReference>
<sequence>MQFEDFKSKIKTISAEALPGEASQFKMSPPFRADLIAANKLKMKTARKAGVMALFYPNLEGETYLILILRKTYRGVHSAQVGFPGGKYELEDPDLKYTALRETYEEVGVPIESMELIRALTPMYIPPSHFTVSPFLGITSKTPVFIKQDEEVEDLIEVSLTDFLDNKNTTTVEVMTSLEKELTVPAFILNGYIVWGATAMMLSELKDLLKMVL</sequence>
<evidence type="ECO:0000256" key="6">
    <source>
        <dbReference type="ARBA" id="ARBA00023211"/>
    </source>
</evidence>
<keyword evidence="3" id="KW-0479">Metal-binding</keyword>
<dbReference type="GO" id="GO:0046872">
    <property type="term" value="F:metal ion binding"/>
    <property type="evidence" value="ECO:0007669"/>
    <property type="project" value="UniProtKB-KW"/>
</dbReference>
<name>A0A5C6ZCK6_9FLAO</name>
<dbReference type="Gene3D" id="3.90.79.10">
    <property type="entry name" value="Nucleoside Triphosphate Pyrophosphohydrolase"/>
    <property type="match status" value="1"/>
</dbReference>
<evidence type="ECO:0000256" key="2">
    <source>
        <dbReference type="ARBA" id="ARBA00001946"/>
    </source>
</evidence>
<feature type="domain" description="Nudix hydrolase" evidence="7">
    <location>
        <begin position="46"/>
        <end position="181"/>
    </location>
</feature>
<dbReference type="RefSeq" id="WP_147088000.1">
    <property type="nucleotide sequence ID" value="NZ_VORM01000029.1"/>
</dbReference>
<keyword evidence="6" id="KW-0464">Manganese</keyword>
<accession>A0A5C6ZCK6</accession>
<comment type="cofactor">
    <cofactor evidence="2">
        <name>Mg(2+)</name>
        <dbReference type="ChEBI" id="CHEBI:18420"/>
    </cofactor>
</comment>
<evidence type="ECO:0000256" key="5">
    <source>
        <dbReference type="ARBA" id="ARBA00022842"/>
    </source>
</evidence>
<dbReference type="OrthoDB" id="9802805at2"/>
<keyword evidence="5" id="KW-0460">Magnesium</keyword>
<dbReference type="CDD" id="cd03426">
    <property type="entry name" value="NUDIX_CoAse_Nudt7"/>
    <property type="match status" value="1"/>
</dbReference>
<evidence type="ECO:0000313" key="9">
    <source>
        <dbReference type="Proteomes" id="UP000321578"/>
    </source>
</evidence>
<dbReference type="AlphaFoldDB" id="A0A5C6ZCK6"/>
<proteinExistence type="predicted"/>
<reference evidence="8 9" key="1">
    <citation type="submission" date="2019-08" db="EMBL/GenBank/DDBJ databases">
        <title>Genomes of Subsaximicrobium wynnwilliamsii strains.</title>
        <authorList>
            <person name="Bowman J.P."/>
        </authorList>
    </citation>
    <scope>NUCLEOTIDE SEQUENCE [LARGE SCALE GENOMIC DNA]</scope>
    <source>
        <strain evidence="8 9">2-80-2</strain>
    </source>
</reference>
<gene>
    <name evidence="8" type="ORF">ESY86_17385</name>
</gene>
<dbReference type="Proteomes" id="UP000321578">
    <property type="component" value="Unassembled WGS sequence"/>
</dbReference>
<evidence type="ECO:0000313" key="8">
    <source>
        <dbReference type="EMBL" id="TXD87333.1"/>
    </source>
</evidence>